<protein>
    <submittedName>
        <fullName evidence="2">Uncharacterized protein</fullName>
    </submittedName>
</protein>
<dbReference type="OrthoDB" id="2755889at2759"/>
<comment type="caution">
    <text evidence="2">The sequence shown here is derived from an EMBL/GenBank/DDBJ whole genome shotgun (WGS) entry which is preliminary data.</text>
</comment>
<dbReference type="Proteomes" id="UP000298061">
    <property type="component" value="Unassembled WGS sequence"/>
</dbReference>
<gene>
    <name evidence="2" type="ORF">EWM64_g8749</name>
</gene>
<accession>A0A4Y9ZPA0</accession>
<sequence>MSDAYQWPENSAKTVSIDATFKASKKATIASSDQMRTNPSEGGLLTSINEVTEVMKWELCQTQSNARISEFLRGLRERHEILEVPLPEQFVADNCCHIVRAILDVFPEAAVGLDVFHCIMRYQAAIINGTKNPYRLAVAQDLRDAILIKGASKEVPAKYWAKEEQEVKLEAAFVKWTRRGGVWSAAAAKVHADQMKHVRKGCLARRCDDIAADGSRIEGTHKGWNSIMRSHASGLETFVALGHDFVLRRNVRIASALKDEPRPFVTQSAYGSHNVRLANHNAKVWNASVETNNSRGYKTQAMLRPELPIVNSGEIFGLVRSADAETYRGLIQLKEEEDDEDDEDKLLRIMDESEVTHEQVSEQTGVDLSMFVSPDTTTTRRRRAAVPPHAEPPSSVSPLPVSSKSAACSAASDTVAMPGPATMTVMAATTMTAVTAMTTPNRPVAQPDATADIPVDPILLAEDAYIRASMQDREKEVFEVEHHGNVVDLTLDEDSAKLEDGVVTLPSDSSSRKRKTTDAEEPGNAIKKLKKKKLKKSPQNAHLFVPGMRLVSQAKRVPLFKTRRPPAAARSTQPAPNAGVLRSSAAPSIPHVSAVPAYAVPCYADVRCAPS</sequence>
<evidence type="ECO:0000256" key="1">
    <source>
        <dbReference type="SAM" id="MobiDB-lite"/>
    </source>
</evidence>
<dbReference type="STRING" id="135208.A0A4Y9ZPA0"/>
<feature type="compositionally biased region" description="Low complexity" evidence="1">
    <location>
        <begin position="392"/>
        <end position="402"/>
    </location>
</feature>
<evidence type="ECO:0000313" key="2">
    <source>
        <dbReference type="EMBL" id="TFY75259.1"/>
    </source>
</evidence>
<feature type="region of interest" description="Disordered" evidence="1">
    <location>
        <begin position="375"/>
        <end position="402"/>
    </location>
</feature>
<feature type="non-terminal residue" evidence="2">
    <location>
        <position position="611"/>
    </location>
</feature>
<name>A0A4Y9ZPA0_9AGAM</name>
<evidence type="ECO:0000313" key="3">
    <source>
        <dbReference type="Proteomes" id="UP000298061"/>
    </source>
</evidence>
<dbReference type="EMBL" id="SFCI01001654">
    <property type="protein sequence ID" value="TFY75259.1"/>
    <property type="molecule type" value="Genomic_DNA"/>
</dbReference>
<feature type="region of interest" description="Disordered" evidence="1">
    <location>
        <begin position="563"/>
        <end position="582"/>
    </location>
</feature>
<feature type="region of interest" description="Disordered" evidence="1">
    <location>
        <begin position="503"/>
        <end position="522"/>
    </location>
</feature>
<proteinExistence type="predicted"/>
<reference evidence="2 3" key="1">
    <citation type="submission" date="2019-02" db="EMBL/GenBank/DDBJ databases">
        <title>Genome sequencing of the rare red list fungi Hericium alpestre (H. flagellum).</title>
        <authorList>
            <person name="Buettner E."/>
            <person name="Kellner H."/>
        </authorList>
    </citation>
    <scope>NUCLEOTIDE SEQUENCE [LARGE SCALE GENOMIC DNA]</scope>
    <source>
        <strain evidence="2 3">DSM 108284</strain>
    </source>
</reference>
<organism evidence="2 3">
    <name type="scientific">Hericium alpestre</name>
    <dbReference type="NCBI Taxonomy" id="135208"/>
    <lineage>
        <taxon>Eukaryota</taxon>
        <taxon>Fungi</taxon>
        <taxon>Dikarya</taxon>
        <taxon>Basidiomycota</taxon>
        <taxon>Agaricomycotina</taxon>
        <taxon>Agaricomycetes</taxon>
        <taxon>Russulales</taxon>
        <taxon>Hericiaceae</taxon>
        <taxon>Hericium</taxon>
    </lineage>
</organism>
<dbReference type="AlphaFoldDB" id="A0A4Y9ZPA0"/>
<keyword evidence="3" id="KW-1185">Reference proteome</keyword>